<accession>A0A9Q0R805</accession>
<dbReference type="Proteomes" id="UP001149090">
    <property type="component" value="Unassembled WGS sequence"/>
</dbReference>
<proteinExistence type="predicted"/>
<dbReference type="PANTHER" id="PTHR35140:SF1">
    <property type="entry name" value="MITOTIC CHECK POINT PROTEIN BFA1"/>
    <property type="match status" value="1"/>
</dbReference>
<dbReference type="AlphaFoldDB" id="A0A9Q0R805"/>
<evidence type="ECO:0000313" key="2">
    <source>
        <dbReference type="EMBL" id="KAJ5070632.1"/>
    </source>
</evidence>
<comment type="caution">
    <text evidence="2">The sequence shown here is derived from an EMBL/GenBank/DDBJ whole genome shotgun (WGS) entry which is preliminary data.</text>
</comment>
<evidence type="ECO:0000313" key="3">
    <source>
        <dbReference type="Proteomes" id="UP001149090"/>
    </source>
</evidence>
<name>A0A9Q0R805_ANAIG</name>
<organism evidence="2 3">
    <name type="scientific">Anaeramoeba ignava</name>
    <name type="common">Anaerobic marine amoeba</name>
    <dbReference type="NCBI Taxonomy" id="1746090"/>
    <lineage>
        <taxon>Eukaryota</taxon>
        <taxon>Metamonada</taxon>
        <taxon>Anaeramoebidae</taxon>
        <taxon>Anaeramoeba</taxon>
    </lineage>
</organism>
<dbReference type="GO" id="GO:0001100">
    <property type="term" value="P:negative regulation of exit from mitosis"/>
    <property type="evidence" value="ECO:0007669"/>
    <property type="project" value="InterPro"/>
</dbReference>
<reference evidence="2" key="1">
    <citation type="submission" date="2022-10" db="EMBL/GenBank/DDBJ databases">
        <title>Novel sulphate-reducing endosymbionts in the free-living metamonad Anaeramoeba.</title>
        <authorList>
            <person name="Jerlstrom-Hultqvist J."/>
            <person name="Cepicka I."/>
            <person name="Gallot-Lavallee L."/>
            <person name="Salas-Leiva D."/>
            <person name="Curtis B.A."/>
            <person name="Zahonova K."/>
            <person name="Pipaliya S."/>
            <person name="Dacks J."/>
            <person name="Roger A.J."/>
        </authorList>
    </citation>
    <scope>NUCLEOTIDE SEQUENCE</scope>
    <source>
        <strain evidence="2">BMAN</strain>
    </source>
</reference>
<dbReference type="PANTHER" id="PTHR35140">
    <property type="entry name" value="MITOTIC CHECK POINT PROTEIN BFA1"/>
    <property type="match status" value="1"/>
</dbReference>
<feature type="region of interest" description="Disordered" evidence="1">
    <location>
        <begin position="164"/>
        <end position="190"/>
    </location>
</feature>
<dbReference type="EMBL" id="JAPDFW010000093">
    <property type="protein sequence ID" value="KAJ5070632.1"/>
    <property type="molecule type" value="Genomic_DNA"/>
</dbReference>
<gene>
    <name evidence="2" type="ORF">M0811_10702</name>
</gene>
<protein>
    <submittedName>
        <fullName evidence="2">Mitotic check point protein bfa1</fullName>
    </submittedName>
</protein>
<feature type="region of interest" description="Disordered" evidence="1">
    <location>
        <begin position="92"/>
        <end position="120"/>
    </location>
</feature>
<evidence type="ECO:0000256" key="1">
    <source>
        <dbReference type="SAM" id="MobiDB-lite"/>
    </source>
</evidence>
<sequence>MTTENSLALELQQEIPLKRKVIDGEKWLKGAIDLSNVTKFKIHTIDEELLDGLEIPHDRPLIISLNKEDSEDLEIPENFRFLTFIEKQKLSQNNNNNKNNHNHNNNNNEDFDDDDDEDWDDFADQIESSKLINSAQKNFQNKLSLNSKQNGDFQEAIQININEKESQQSNQDKYPEQNKPSDNSLDNRDSLSDQQALDFEENPDSAFDSSHLLKKLTSHLSQSTSIYVPSLMDLDESQPENSNDEVQQPVPDKGWKGVEIPPNLSSLKPQTYHQEVNPETQWLVEESTTQNNSGMRARLRKFYQTYYNLLKKRPTITNLSTTIDLKKYQNMVFDADQMVWKGNERDLQIFEPPHLLRCLNKPNSSKVVGIMRYNPIKQIWEGNEKELRIFEETKRPGLITSLTPKKTLTIGEMVYDPNLEIWKGNEKCLSIFEPKKAPTLIPFDPNTNYRSSAFLNMKFNPQTNSWEKINSQTVNQNFKSNVQEKILFSSSSEDELSFDDFD</sequence>
<keyword evidence="3" id="KW-1185">Reference proteome</keyword>
<feature type="compositionally biased region" description="Low complexity" evidence="1">
    <location>
        <begin position="93"/>
        <end position="108"/>
    </location>
</feature>
<dbReference type="InterPro" id="IPR034586">
    <property type="entry name" value="Bfa1/Byr4"/>
</dbReference>
<feature type="region of interest" description="Disordered" evidence="1">
    <location>
        <begin position="234"/>
        <end position="269"/>
    </location>
</feature>
<feature type="compositionally biased region" description="Acidic residues" evidence="1">
    <location>
        <begin position="109"/>
        <end position="120"/>
    </location>
</feature>
<dbReference type="OrthoDB" id="19159at2759"/>
<dbReference type="GO" id="GO:0005096">
    <property type="term" value="F:GTPase activator activity"/>
    <property type="evidence" value="ECO:0007669"/>
    <property type="project" value="InterPro"/>
</dbReference>